<evidence type="ECO:0000313" key="1">
    <source>
        <dbReference type="EMBL" id="EME79111.1"/>
    </source>
</evidence>
<dbReference type="KEGG" id="pfj:MYCFIDRAFT_208679"/>
<reference evidence="1 2" key="1">
    <citation type="journal article" date="2012" name="PLoS Pathog.">
        <title>Diverse lifestyles and strategies of plant pathogenesis encoded in the genomes of eighteen Dothideomycetes fungi.</title>
        <authorList>
            <person name="Ohm R.A."/>
            <person name="Feau N."/>
            <person name="Henrissat B."/>
            <person name="Schoch C.L."/>
            <person name="Horwitz B.A."/>
            <person name="Barry K.W."/>
            <person name="Condon B.J."/>
            <person name="Copeland A.C."/>
            <person name="Dhillon B."/>
            <person name="Glaser F."/>
            <person name="Hesse C.N."/>
            <person name="Kosti I."/>
            <person name="LaButti K."/>
            <person name="Lindquist E.A."/>
            <person name="Lucas S."/>
            <person name="Salamov A.A."/>
            <person name="Bradshaw R.E."/>
            <person name="Ciuffetti L."/>
            <person name="Hamelin R.C."/>
            <person name="Kema G.H.J."/>
            <person name="Lawrence C."/>
            <person name="Scott J.A."/>
            <person name="Spatafora J.W."/>
            <person name="Turgeon B.G."/>
            <person name="de Wit P.J.G.M."/>
            <person name="Zhong S."/>
            <person name="Goodwin S.B."/>
            <person name="Grigoriev I.V."/>
        </authorList>
    </citation>
    <scope>NUCLEOTIDE SEQUENCE [LARGE SCALE GENOMIC DNA]</scope>
    <source>
        <strain evidence="1 2">CIRAD86</strain>
    </source>
</reference>
<dbReference type="VEuPathDB" id="FungiDB:MYCFIDRAFT_208679"/>
<dbReference type="GeneID" id="19336705"/>
<dbReference type="RefSeq" id="XP_007929920.1">
    <property type="nucleotide sequence ID" value="XM_007931729.1"/>
</dbReference>
<gene>
    <name evidence="1" type="ORF">MYCFIDRAFT_208679</name>
</gene>
<keyword evidence="2" id="KW-1185">Reference proteome</keyword>
<dbReference type="EMBL" id="KB446562">
    <property type="protein sequence ID" value="EME79111.1"/>
    <property type="molecule type" value="Genomic_DNA"/>
</dbReference>
<dbReference type="Proteomes" id="UP000016932">
    <property type="component" value="Unassembled WGS sequence"/>
</dbReference>
<protein>
    <submittedName>
        <fullName evidence="1">Uncharacterized protein</fullName>
    </submittedName>
</protein>
<dbReference type="AlphaFoldDB" id="M3A390"/>
<sequence length="116" mass="14036">MQHSRAHPHPFPPFLFSNKRHKYIMAACPKIRLVMYAQARTRELGSQDSFIFERNNGYRKRWWRWWFPAVELIRVWANKNSSAEQQSKKNASPKTTRWVRLQVSPNLRRGREQIRS</sequence>
<name>M3A390_PSEFD</name>
<evidence type="ECO:0000313" key="2">
    <source>
        <dbReference type="Proteomes" id="UP000016932"/>
    </source>
</evidence>
<organism evidence="1 2">
    <name type="scientific">Pseudocercospora fijiensis (strain CIRAD86)</name>
    <name type="common">Black leaf streak disease fungus</name>
    <name type="synonym">Mycosphaerella fijiensis</name>
    <dbReference type="NCBI Taxonomy" id="383855"/>
    <lineage>
        <taxon>Eukaryota</taxon>
        <taxon>Fungi</taxon>
        <taxon>Dikarya</taxon>
        <taxon>Ascomycota</taxon>
        <taxon>Pezizomycotina</taxon>
        <taxon>Dothideomycetes</taxon>
        <taxon>Dothideomycetidae</taxon>
        <taxon>Mycosphaerellales</taxon>
        <taxon>Mycosphaerellaceae</taxon>
        <taxon>Pseudocercospora</taxon>
    </lineage>
</organism>
<accession>M3A390</accession>
<proteinExistence type="predicted"/>
<dbReference type="HOGENOM" id="CLU_2097894_0_0_1"/>